<feature type="compositionally biased region" description="Acidic residues" evidence="1">
    <location>
        <begin position="245"/>
        <end position="269"/>
    </location>
</feature>
<dbReference type="EMBL" id="CAJVRL010000104">
    <property type="protein sequence ID" value="CAG8961202.1"/>
    <property type="molecule type" value="Genomic_DNA"/>
</dbReference>
<evidence type="ECO:0000313" key="3">
    <source>
        <dbReference type="Proteomes" id="UP000696280"/>
    </source>
</evidence>
<proteinExistence type="predicted"/>
<keyword evidence="3" id="KW-1185">Reference proteome</keyword>
<feature type="region of interest" description="Disordered" evidence="1">
    <location>
        <begin position="241"/>
        <end position="269"/>
    </location>
</feature>
<dbReference type="InterPro" id="IPR021986">
    <property type="entry name" value="Spherulin4"/>
</dbReference>
<comment type="caution">
    <text evidence="2">The sequence shown here is derived from an EMBL/GenBank/DDBJ whole genome shotgun (WGS) entry which is preliminary data.</text>
</comment>
<dbReference type="OrthoDB" id="5342184at2759"/>
<dbReference type="AlphaFoldDB" id="A0A9N9LBP3"/>
<sequence length="269" mass="30131">MVNPTAIFLPLYMYPINSSWDGVTRKIAEYRDVNFQIVIAPNLINVIPDINYLTQLEILNSHRNVQTLGYVPTHWATRDMALVQEEIDCYASWANYTDANIQVSGIFLDEAPSSPSPENLSYMSNVTAYAKSLLSPGKDKITFNPGVSVDATFYDIADEIIIFENTWANFQQNGISPVPPEQQQKSIYLIHNFTAGSRLQDDLISNLTDEHVAGAYVTTQDGYTSMSRLWAGLVDAIDHAGDKLSDDEDDDDDDEEGGDNDCDNDEERR</sequence>
<accession>A0A9N9LBP3</accession>
<name>A0A9N9LBP3_9HELO</name>
<dbReference type="Proteomes" id="UP000696280">
    <property type="component" value="Unassembled WGS sequence"/>
</dbReference>
<evidence type="ECO:0000256" key="1">
    <source>
        <dbReference type="SAM" id="MobiDB-lite"/>
    </source>
</evidence>
<reference evidence="2" key="1">
    <citation type="submission" date="2021-07" db="EMBL/GenBank/DDBJ databases">
        <authorList>
            <person name="Durling M."/>
        </authorList>
    </citation>
    <scope>NUCLEOTIDE SEQUENCE</scope>
</reference>
<protein>
    <submittedName>
        <fullName evidence="2">Uncharacterized protein</fullName>
    </submittedName>
</protein>
<gene>
    <name evidence="2" type="ORF">HYFRA_00013258</name>
</gene>
<dbReference type="PANTHER" id="PTHR35040">
    <property type="match status" value="1"/>
</dbReference>
<evidence type="ECO:0000313" key="2">
    <source>
        <dbReference type="EMBL" id="CAG8961202.1"/>
    </source>
</evidence>
<dbReference type="Pfam" id="PF12138">
    <property type="entry name" value="Spherulin4"/>
    <property type="match status" value="1"/>
</dbReference>
<organism evidence="2 3">
    <name type="scientific">Hymenoscyphus fraxineus</name>
    <dbReference type="NCBI Taxonomy" id="746836"/>
    <lineage>
        <taxon>Eukaryota</taxon>
        <taxon>Fungi</taxon>
        <taxon>Dikarya</taxon>
        <taxon>Ascomycota</taxon>
        <taxon>Pezizomycotina</taxon>
        <taxon>Leotiomycetes</taxon>
        <taxon>Helotiales</taxon>
        <taxon>Helotiaceae</taxon>
        <taxon>Hymenoscyphus</taxon>
    </lineage>
</organism>
<dbReference type="PANTHER" id="PTHR35040:SF9">
    <property type="entry name" value="4-LIKE CELL SURFACE PROTEIN, PUTATIVE (AFU_ORTHOLOGUE AFUA_4G14080)-RELATED"/>
    <property type="match status" value="1"/>
</dbReference>